<comment type="pathway">
    <text evidence="5 8">Amino-acid biosynthesis; L-lysine biosynthesis via DAP pathway; L-lysine from DL-2,6-diaminopimelate: step 1/1.</text>
</comment>
<dbReference type="PANTHER" id="PTHR43727:SF2">
    <property type="entry name" value="GROUP IV DECARBOXYLASE"/>
    <property type="match status" value="1"/>
</dbReference>
<dbReference type="GO" id="GO:0030170">
    <property type="term" value="F:pyridoxal phosphate binding"/>
    <property type="evidence" value="ECO:0007669"/>
    <property type="project" value="UniProtKB-UniRule"/>
</dbReference>
<evidence type="ECO:0000313" key="12">
    <source>
        <dbReference type="Proteomes" id="UP000284751"/>
    </source>
</evidence>
<dbReference type="UniPathway" id="UPA00034">
    <property type="reaction ID" value="UER00027"/>
</dbReference>
<feature type="binding site" evidence="5">
    <location>
        <begin position="291"/>
        <end position="294"/>
    </location>
    <ligand>
        <name>pyridoxal 5'-phosphate</name>
        <dbReference type="ChEBI" id="CHEBI:597326"/>
    </ligand>
</feature>
<dbReference type="PROSITE" id="PS00879">
    <property type="entry name" value="ODR_DC_2_2"/>
    <property type="match status" value="1"/>
</dbReference>
<dbReference type="SUPFAM" id="SSF50621">
    <property type="entry name" value="Alanine racemase C-terminal domain-like"/>
    <property type="match status" value="1"/>
</dbReference>
<feature type="binding site" evidence="5">
    <location>
        <position position="363"/>
    </location>
    <ligand>
        <name>substrate</name>
    </ligand>
</feature>
<dbReference type="PRINTS" id="PR01179">
    <property type="entry name" value="ODADCRBXLASE"/>
</dbReference>
<evidence type="ECO:0000256" key="3">
    <source>
        <dbReference type="ARBA" id="ARBA00022898"/>
    </source>
</evidence>
<dbReference type="Pfam" id="PF00278">
    <property type="entry name" value="Orn_DAP_Arg_deC"/>
    <property type="match status" value="1"/>
</dbReference>
<evidence type="ECO:0000256" key="6">
    <source>
        <dbReference type="NCBIfam" id="TIGR01048"/>
    </source>
</evidence>
<feature type="active site" description="Proton donor" evidence="7">
    <location>
        <position position="362"/>
    </location>
</feature>
<dbReference type="EC" id="4.1.1.20" evidence="5 6"/>
<keyword evidence="2 5" id="KW-0210">Decarboxylase</keyword>
<feature type="binding site" evidence="5">
    <location>
        <position position="335"/>
    </location>
    <ligand>
        <name>substrate</name>
    </ligand>
</feature>
<dbReference type="AlphaFoldDB" id="A0A412AZZ2"/>
<comment type="similarity">
    <text evidence="5">Belongs to the Orn/Lys/Arg decarboxylase class-II family. LysA subfamily.</text>
</comment>
<dbReference type="EMBL" id="QRTC01000004">
    <property type="protein sequence ID" value="RGQ43760.1"/>
    <property type="molecule type" value="Genomic_DNA"/>
</dbReference>
<feature type="domain" description="Orn/DAP/Arg decarboxylase 2 C-terminal" evidence="9">
    <location>
        <begin position="34"/>
        <end position="389"/>
    </location>
</feature>
<reference evidence="11 12" key="1">
    <citation type="submission" date="2018-08" db="EMBL/GenBank/DDBJ databases">
        <title>A genome reference for cultivated species of the human gut microbiota.</title>
        <authorList>
            <person name="Zou Y."/>
            <person name="Xue W."/>
            <person name="Luo G."/>
        </authorList>
    </citation>
    <scope>NUCLEOTIDE SEQUENCE [LARGE SCALE GENOMIC DNA]</scope>
    <source>
        <strain evidence="11 12">AF28-26</strain>
    </source>
</reference>
<feature type="binding site" evidence="5">
    <location>
        <position position="391"/>
    </location>
    <ligand>
        <name>substrate</name>
    </ligand>
</feature>
<evidence type="ECO:0000313" key="11">
    <source>
        <dbReference type="EMBL" id="RGQ43760.1"/>
    </source>
</evidence>
<feature type="domain" description="Orn/DAP/Arg decarboxylase 2 N-terminal" evidence="10">
    <location>
        <begin position="41"/>
        <end position="297"/>
    </location>
</feature>
<keyword evidence="5 8" id="KW-0457">Lysine biosynthesis</keyword>
<dbReference type="CDD" id="cd06828">
    <property type="entry name" value="PLPDE_III_DapDC"/>
    <property type="match status" value="1"/>
</dbReference>
<dbReference type="Gene3D" id="3.20.20.10">
    <property type="entry name" value="Alanine racemase"/>
    <property type="match status" value="1"/>
</dbReference>
<dbReference type="HAMAP" id="MF_02120">
    <property type="entry name" value="LysA"/>
    <property type="match status" value="1"/>
</dbReference>
<feature type="modified residue" description="N6-(pyridoxal phosphate)lysine" evidence="5 7">
    <location>
        <position position="67"/>
    </location>
</feature>
<evidence type="ECO:0000256" key="8">
    <source>
        <dbReference type="RuleBase" id="RU003738"/>
    </source>
</evidence>
<dbReference type="GO" id="GO:0008836">
    <property type="term" value="F:diaminopimelate decarboxylase activity"/>
    <property type="evidence" value="ECO:0007669"/>
    <property type="project" value="UniProtKB-UniRule"/>
</dbReference>
<comment type="caution">
    <text evidence="11">The sequence shown here is derived from an EMBL/GenBank/DDBJ whole genome shotgun (WGS) entry which is preliminary data.</text>
</comment>
<proteinExistence type="inferred from homology"/>
<dbReference type="InterPro" id="IPR022643">
    <property type="entry name" value="De-COase2_C"/>
</dbReference>
<evidence type="ECO:0000256" key="1">
    <source>
        <dbReference type="ARBA" id="ARBA00001933"/>
    </source>
</evidence>
<dbReference type="InterPro" id="IPR000183">
    <property type="entry name" value="Orn/DAP/Arg_de-COase"/>
</dbReference>
<dbReference type="Gene3D" id="2.40.37.10">
    <property type="entry name" value="Lyase, Ornithine Decarboxylase, Chain A, domain 1"/>
    <property type="match status" value="1"/>
</dbReference>
<sequence>MFVADCFDVNEKGHLTIGGCDTVGLAKEYGTPLYVMDEMTIRQACRLYQKSFQENYGGHGMAFYASKALNCKELCRIVAEEGLGLDVVSGGELYTALKAGFDPEKIHFHGNNKTQDELNMALDNGVGVIVMDNLDEMKRLDQLAAEKGVTAQVSMRIKPGIDAHTHSFIRTGQIDSKFGFALETGEALEAAKAAIDSKNLNLKEIHCHIGSQIFDIDPFVLAAEVMMGFRKQIKDVTGVTVECMNLGGGFGIKYTDCDHPQPYNAYMSTVAKAVKAKAKEYDMPVPFICLEPGRSIVGESGITLYTVGSVKVIPNIRTYVSIDGGMTDNPRYALYKSSYLAVIADKAGQPAVEKVTIAGKCCESGDLIQEDAMIQEAAPGDILAVFSTGAYNYSMSSNYNRIPKPPIVMVKAGSSRVIVKRETYDDLIKNDV</sequence>
<feature type="binding site" evidence="5">
    <location>
        <position position="294"/>
    </location>
    <ligand>
        <name>substrate</name>
    </ligand>
</feature>
<comment type="subunit">
    <text evidence="5">Homodimer.</text>
</comment>
<dbReference type="InterPro" id="IPR009006">
    <property type="entry name" value="Ala_racemase/Decarboxylase_C"/>
</dbReference>
<keyword evidence="5" id="KW-0028">Amino-acid biosynthesis</keyword>
<dbReference type="InterPro" id="IPR022657">
    <property type="entry name" value="De-COase2_CS"/>
</dbReference>
<dbReference type="GO" id="GO:0009089">
    <property type="term" value="P:lysine biosynthetic process via diaminopimelate"/>
    <property type="evidence" value="ECO:0007669"/>
    <property type="project" value="UniProtKB-UniRule"/>
</dbReference>
<organism evidence="11 12">
    <name type="scientific">[Clostridium] leptum</name>
    <dbReference type="NCBI Taxonomy" id="1535"/>
    <lineage>
        <taxon>Bacteria</taxon>
        <taxon>Bacillati</taxon>
        <taxon>Bacillota</taxon>
        <taxon>Clostridia</taxon>
        <taxon>Eubacteriales</taxon>
        <taxon>Oscillospiraceae</taxon>
        <taxon>Oscillospiraceae incertae sedis</taxon>
    </lineage>
</organism>
<name>A0A412AZZ2_9FIRM</name>
<comment type="cofactor">
    <cofactor evidence="1 5 7 8">
        <name>pyridoxal 5'-phosphate</name>
        <dbReference type="ChEBI" id="CHEBI:597326"/>
    </cofactor>
</comment>
<evidence type="ECO:0000259" key="10">
    <source>
        <dbReference type="Pfam" id="PF02784"/>
    </source>
</evidence>
<dbReference type="Proteomes" id="UP000284751">
    <property type="component" value="Unassembled WGS sequence"/>
</dbReference>
<comment type="catalytic activity">
    <reaction evidence="5 8">
        <text>meso-2,6-diaminopimelate + H(+) = L-lysine + CO2</text>
        <dbReference type="Rhea" id="RHEA:15101"/>
        <dbReference type="ChEBI" id="CHEBI:15378"/>
        <dbReference type="ChEBI" id="CHEBI:16526"/>
        <dbReference type="ChEBI" id="CHEBI:32551"/>
        <dbReference type="ChEBI" id="CHEBI:57791"/>
        <dbReference type="EC" id="4.1.1.20"/>
    </reaction>
</comment>
<dbReference type="PRINTS" id="PR01181">
    <property type="entry name" value="DAPDCRBXLASE"/>
</dbReference>
<dbReference type="FunFam" id="3.20.20.10:FF:000003">
    <property type="entry name" value="Diaminopimelate decarboxylase"/>
    <property type="match status" value="1"/>
</dbReference>
<feature type="binding site" evidence="5">
    <location>
        <position position="249"/>
    </location>
    <ligand>
        <name>pyridoxal 5'-phosphate</name>
        <dbReference type="ChEBI" id="CHEBI:597326"/>
    </ligand>
</feature>
<feature type="binding site" evidence="5">
    <location>
        <position position="331"/>
    </location>
    <ligand>
        <name>substrate</name>
    </ligand>
</feature>
<keyword evidence="3 5" id="KW-0663">Pyridoxal phosphate</keyword>
<feature type="binding site" evidence="5">
    <location>
        <position position="391"/>
    </location>
    <ligand>
        <name>pyridoxal 5'-phosphate</name>
        <dbReference type="ChEBI" id="CHEBI:597326"/>
    </ligand>
</feature>
<gene>
    <name evidence="5 11" type="primary">lysA</name>
    <name evidence="11" type="ORF">DWY99_02130</name>
</gene>
<protein>
    <recommendedName>
        <fullName evidence="5 6">Diaminopimelate decarboxylase</fullName>
        <shortName evidence="5">DAP decarboxylase</shortName>
        <shortName evidence="5">DAPDC</shortName>
        <ecNumber evidence="5 6">4.1.1.20</ecNumber>
    </recommendedName>
</protein>
<evidence type="ECO:0000256" key="2">
    <source>
        <dbReference type="ARBA" id="ARBA00022793"/>
    </source>
</evidence>
<evidence type="ECO:0000256" key="4">
    <source>
        <dbReference type="ARBA" id="ARBA00023239"/>
    </source>
</evidence>
<dbReference type="InterPro" id="IPR029066">
    <property type="entry name" value="PLP-binding_barrel"/>
</dbReference>
<keyword evidence="4 5" id="KW-0456">Lyase</keyword>
<evidence type="ECO:0000256" key="7">
    <source>
        <dbReference type="PIRSR" id="PIRSR600183-50"/>
    </source>
</evidence>
<evidence type="ECO:0000259" key="9">
    <source>
        <dbReference type="Pfam" id="PF00278"/>
    </source>
</evidence>
<dbReference type="Pfam" id="PF02784">
    <property type="entry name" value="Orn_Arg_deC_N"/>
    <property type="match status" value="1"/>
</dbReference>
<dbReference type="InterPro" id="IPR022644">
    <property type="entry name" value="De-COase2_N"/>
</dbReference>
<dbReference type="NCBIfam" id="TIGR01048">
    <property type="entry name" value="lysA"/>
    <property type="match status" value="1"/>
</dbReference>
<accession>A0A412AZZ2</accession>
<dbReference type="PANTHER" id="PTHR43727">
    <property type="entry name" value="DIAMINOPIMELATE DECARBOXYLASE"/>
    <property type="match status" value="1"/>
</dbReference>
<comment type="function">
    <text evidence="5">Specifically catalyzes the decarboxylation of meso-diaminopimelate (meso-DAP) to L-lysine.</text>
</comment>
<dbReference type="SUPFAM" id="SSF51419">
    <property type="entry name" value="PLP-binding barrel"/>
    <property type="match status" value="1"/>
</dbReference>
<evidence type="ECO:0000256" key="5">
    <source>
        <dbReference type="HAMAP-Rule" id="MF_02120"/>
    </source>
</evidence>
<dbReference type="InterPro" id="IPR002986">
    <property type="entry name" value="DAP_deCOOHase_LysA"/>
</dbReference>